<protein>
    <recommendedName>
        <fullName evidence="4">Transmembrane protein</fullName>
    </recommendedName>
</protein>
<evidence type="ECO:0000256" key="1">
    <source>
        <dbReference type="SAM" id="Phobius"/>
    </source>
</evidence>
<evidence type="ECO:0000313" key="2">
    <source>
        <dbReference type="EMBL" id="QPH48620.1"/>
    </source>
</evidence>
<gene>
    <name evidence="2" type="ORF">IZU98_19935</name>
</gene>
<accession>A0A7S9Q7S0</accession>
<name>A0A7S9Q7S0_9PSED</name>
<dbReference type="AlphaFoldDB" id="A0A7S9Q7S0"/>
<evidence type="ECO:0000313" key="3">
    <source>
        <dbReference type="Proteomes" id="UP000594430"/>
    </source>
</evidence>
<keyword evidence="1" id="KW-0812">Transmembrane</keyword>
<reference evidence="2 3" key="1">
    <citation type="submission" date="2020-11" db="EMBL/GenBank/DDBJ databases">
        <title>Pseudomonas fulva producing VIM-24.</title>
        <authorList>
            <person name="Liu S."/>
        </authorList>
    </citation>
    <scope>NUCLEOTIDE SEQUENCE [LARGE SCALE GENOMIC DNA]</scope>
    <source>
        <strain evidence="2 3">ZDHY414</strain>
    </source>
</reference>
<sequence length="148" mass="16053">MQSGTEQREIKLTASTGDYHVSGFSEDYAAFLKGRDRGAEYSGSFVMAVGIIIALVGFGTLVLGPETITYNRVAGPTLLQYIQMYPGPIFSVGGVLFAIGTRLHASSEVSQEAFLLSRYKFIAPEGTYVNDDVKLSYLGDDNFSITTQ</sequence>
<feature type="transmembrane region" description="Helical" evidence="1">
    <location>
        <begin position="45"/>
        <end position="64"/>
    </location>
</feature>
<dbReference type="Proteomes" id="UP000594430">
    <property type="component" value="Chromosome"/>
</dbReference>
<evidence type="ECO:0008006" key="4">
    <source>
        <dbReference type="Google" id="ProtNLM"/>
    </source>
</evidence>
<dbReference type="EMBL" id="CP064946">
    <property type="protein sequence ID" value="QPH48620.1"/>
    <property type="molecule type" value="Genomic_DNA"/>
</dbReference>
<keyword evidence="1" id="KW-0472">Membrane</keyword>
<keyword evidence="1" id="KW-1133">Transmembrane helix</keyword>
<proteinExistence type="predicted"/>
<feature type="transmembrane region" description="Helical" evidence="1">
    <location>
        <begin position="84"/>
        <end position="105"/>
    </location>
</feature>
<dbReference type="RefSeq" id="WP_049695362.1">
    <property type="nucleotide sequence ID" value="NZ_BQHM01000009.1"/>
</dbReference>
<organism evidence="2 3">
    <name type="scientific">Pseudomonas fulva</name>
    <dbReference type="NCBI Taxonomy" id="47880"/>
    <lineage>
        <taxon>Bacteria</taxon>
        <taxon>Pseudomonadati</taxon>
        <taxon>Pseudomonadota</taxon>
        <taxon>Gammaproteobacteria</taxon>
        <taxon>Pseudomonadales</taxon>
        <taxon>Pseudomonadaceae</taxon>
        <taxon>Pseudomonas</taxon>
    </lineage>
</organism>